<dbReference type="Proteomes" id="UP000654918">
    <property type="component" value="Unassembled WGS sequence"/>
</dbReference>
<gene>
    <name evidence="1" type="ORF">CPLU01_00660</name>
</gene>
<evidence type="ECO:0000313" key="1">
    <source>
        <dbReference type="EMBL" id="KAF6841099.1"/>
    </source>
</evidence>
<protein>
    <submittedName>
        <fullName evidence="1">Uncharacterized protein</fullName>
    </submittedName>
</protein>
<dbReference type="EMBL" id="WIGO01000004">
    <property type="protein sequence ID" value="KAF6841099.1"/>
    <property type="molecule type" value="Genomic_DNA"/>
</dbReference>
<proteinExistence type="predicted"/>
<keyword evidence="2" id="KW-1185">Reference proteome</keyword>
<sequence>MMGMGRHDIATRSGEGHRPMAWGIGLDEGGGRETCTPSSDGEIQSQFYSTMEARKAVASETEGWRLLNSSRSILGVEGRVVLLAWCHCSGMEAYAARCVAHDRARVEVKAGPMFGTGGCRGERCGGEGDCSVPEAAPLAS</sequence>
<dbReference type="AlphaFoldDB" id="A0A8H6NRA4"/>
<evidence type="ECO:0000313" key="2">
    <source>
        <dbReference type="Proteomes" id="UP000654918"/>
    </source>
</evidence>
<comment type="caution">
    <text evidence="1">The sequence shown here is derived from an EMBL/GenBank/DDBJ whole genome shotgun (WGS) entry which is preliminary data.</text>
</comment>
<accession>A0A8H6NRA4</accession>
<organism evidence="1 2">
    <name type="scientific">Colletotrichum plurivorum</name>
    <dbReference type="NCBI Taxonomy" id="2175906"/>
    <lineage>
        <taxon>Eukaryota</taxon>
        <taxon>Fungi</taxon>
        <taxon>Dikarya</taxon>
        <taxon>Ascomycota</taxon>
        <taxon>Pezizomycotina</taxon>
        <taxon>Sordariomycetes</taxon>
        <taxon>Hypocreomycetidae</taxon>
        <taxon>Glomerellales</taxon>
        <taxon>Glomerellaceae</taxon>
        <taxon>Colletotrichum</taxon>
        <taxon>Colletotrichum orchidearum species complex</taxon>
    </lineage>
</organism>
<reference evidence="1" key="1">
    <citation type="journal article" date="2020" name="Phytopathology">
        <title>Genome Sequence Resources of Colletotrichum truncatum, C. plurivorum, C. musicola, and C. sojae: Four Species Pathogenic to Soybean (Glycine max).</title>
        <authorList>
            <person name="Rogerio F."/>
            <person name="Boufleur T.R."/>
            <person name="Ciampi-Guillardi M."/>
            <person name="Sukno S.A."/>
            <person name="Thon M.R."/>
            <person name="Massola Junior N.S."/>
            <person name="Baroncelli R."/>
        </authorList>
    </citation>
    <scope>NUCLEOTIDE SEQUENCE</scope>
    <source>
        <strain evidence="1">LFN00145</strain>
    </source>
</reference>
<name>A0A8H6NRA4_9PEZI</name>